<dbReference type="InterPro" id="IPR026906">
    <property type="entry name" value="LRR_5"/>
</dbReference>
<dbReference type="VEuPathDB" id="AmoebaDB:EIN_278060"/>
<reference evidence="1 2" key="1">
    <citation type="submission" date="2012-10" db="EMBL/GenBank/DDBJ databases">
        <authorList>
            <person name="Zafar N."/>
            <person name="Inman J."/>
            <person name="Hall N."/>
            <person name="Lorenzi H."/>
            <person name="Caler E."/>
        </authorList>
    </citation>
    <scope>NUCLEOTIDE SEQUENCE [LARGE SCALE GENOMIC DNA]</scope>
    <source>
        <strain evidence="1 2">IP1</strain>
    </source>
</reference>
<dbReference type="PANTHER" id="PTHR45661">
    <property type="entry name" value="SURFACE ANTIGEN"/>
    <property type="match status" value="1"/>
</dbReference>
<evidence type="ECO:0000313" key="1">
    <source>
        <dbReference type="EMBL" id="ELP84346.1"/>
    </source>
</evidence>
<dbReference type="Gene3D" id="3.80.10.10">
    <property type="entry name" value="Ribonuclease Inhibitor"/>
    <property type="match status" value="1"/>
</dbReference>
<dbReference type="Pfam" id="PF13306">
    <property type="entry name" value="LRR_5"/>
    <property type="match status" value="1"/>
</dbReference>
<protein>
    <recommendedName>
        <fullName evidence="3">Leucine rich repeat containing protein BspA family protein</fullName>
    </recommendedName>
</protein>
<dbReference type="Proteomes" id="UP000014680">
    <property type="component" value="Unassembled WGS sequence"/>
</dbReference>
<accession>A0A0A1TVF7</accession>
<gene>
    <name evidence="1" type="ORF">EIN_278060</name>
</gene>
<dbReference type="SUPFAM" id="SSF52058">
    <property type="entry name" value="L domain-like"/>
    <property type="match status" value="1"/>
</dbReference>
<dbReference type="InterPro" id="IPR053139">
    <property type="entry name" value="Surface_bspA-like"/>
</dbReference>
<dbReference type="OrthoDB" id="10264456at2759"/>
<dbReference type="RefSeq" id="XP_004183692.1">
    <property type="nucleotide sequence ID" value="XM_004183644.1"/>
</dbReference>
<evidence type="ECO:0000313" key="2">
    <source>
        <dbReference type="Proteomes" id="UP000014680"/>
    </source>
</evidence>
<organism evidence="1 2">
    <name type="scientific">Entamoeba invadens IP1</name>
    <dbReference type="NCBI Taxonomy" id="370355"/>
    <lineage>
        <taxon>Eukaryota</taxon>
        <taxon>Amoebozoa</taxon>
        <taxon>Evosea</taxon>
        <taxon>Archamoebae</taxon>
        <taxon>Mastigamoebida</taxon>
        <taxon>Entamoebidae</taxon>
        <taxon>Entamoeba</taxon>
    </lineage>
</organism>
<dbReference type="PANTHER" id="PTHR45661:SF3">
    <property type="entry name" value="IG-LIKE DOMAIN-CONTAINING PROTEIN"/>
    <property type="match status" value="1"/>
</dbReference>
<name>A0A0A1TVF7_ENTIV</name>
<dbReference type="InterPro" id="IPR032675">
    <property type="entry name" value="LRR_dom_sf"/>
</dbReference>
<dbReference type="AlphaFoldDB" id="A0A0A1TVF7"/>
<keyword evidence="2" id="KW-1185">Reference proteome</keyword>
<sequence length="184" mass="20311">MYNTTIFTEQYHSAHGNVIPQNTKVLGQLSFSCDTTLNDICIPDHVSSIQSYCFSHCVLLSSVTFNSKEITSIPRGCFLGCENLSNIVLPEGVTELQDECFFGCKSLKKIVLPSTVVSIGKYSFSECDQLTSIEIPSNVKNLDLLFKDNCFEECPIEEGITPKSSKKEKNKKKGKLCGATCCIV</sequence>
<proteinExistence type="predicted"/>
<evidence type="ECO:0008006" key="3">
    <source>
        <dbReference type="Google" id="ProtNLM"/>
    </source>
</evidence>
<dbReference type="KEGG" id="eiv:EIN_278060"/>
<dbReference type="GeneID" id="14883311"/>
<dbReference type="EMBL" id="KB207139">
    <property type="protein sequence ID" value="ELP84346.1"/>
    <property type="molecule type" value="Genomic_DNA"/>
</dbReference>
<dbReference type="OMA" id="MYNTTIF"/>